<dbReference type="InterPro" id="IPR036890">
    <property type="entry name" value="HATPase_C_sf"/>
</dbReference>
<dbReference type="InterPro" id="IPR001932">
    <property type="entry name" value="PPM-type_phosphatase-like_dom"/>
</dbReference>
<accession>A0ABW5FSQ8</accession>
<evidence type="ECO:0000259" key="10">
    <source>
        <dbReference type="PROSITE" id="PS50110"/>
    </source>
</evidence>
<dbReference type="InterPro" id="IPR001789">
    <property type="entry name" value="Sig_transdc_resp-reg_receiver"/>
</dbReference>
<evidence type="ECO:0000256" key="8">
    <source>
        <dbReference type="SAM" id="MobiDB-lite"/>
    </source>
</evidence>
<feature type="domain" description="PAS" evidence="11">
    <location>
        <begin position="736"/>
        <end position="778"/>
    </location>
</feature>
<dbReference type="Pfam" id="PF13581">
    <property type="entry name" value="HATPase_c_2"/>
    <property type="match status" value="1"/>
</dbReference>
<evidence type="ECO:0000256" key="2">
    <source>
        <dbReference type="ARBA" id="ARBA00004236"/>
    </source>
</evidence>
<evidence type="ECO:0000259" key="9">
    <source>
        <dbReference type="PROSITE" id="PS50109"/>
    </source>
</evidence>
<keyword evidence="4 7" id="KW-0597">Phosphoprotein</keyword>
<evidence type="ECO:0000256" key="5">
    <source>
        <dbReference type="ARBA" id="ARBA00022777"/>
    </source>
</evidence>
<dbReference type="PROSITE" id="PS50112">
    <property type="entry name" value="PAS"/>
    <property type="match status" value="1"/>
</dbReference>
<evidence type="ECO:0000259" key="11">
    <source>
        <dbReference type="PROSITE" id="PS50112"/>
    </source>
</evidence>
<dbReference type="InterPro" id="IPR035965">
    <property type="entry name" value="PAS-like_dom_sf"/>
</dbReference>
<dbReference type="InterPro" id="IPR005467">
    <property type="entry name" value="His_kinase_dom"/>
</dbReference>
<evidence type="ECO:0000256" key="3">
    <source>
        <dbReference type="ARBA" id="ARBA00012438"/>
    </source>
</evidence>
<gene>
    <name evidence="12" type="ORF">ACFSXZ_10810</name>
</gene>
<dbReference type="Pfam" id="PF02518">
    <property type="entry name" value="HATPase_c"/>
    <property type="match status" value="1"/>
</dbReference>
<dbReference type="InterPro" id="IPR036097">
    <property type="entry name" value="HisK_dim/P_sf"/>
</dbReference>
<dbReference type="SMART" id="SM00091">
    <property type="entry name" value="PAS"/>
    <property type="match status" value="1"/>
</dbReference>
<dbReference type="SMART" id="SM00331">
    <property type="entry name" value="PP2C_SIG"/>
    <property type="match status" value="1"/>
</dbReference>
<name>A0ABW5FSQ8_9PSEU</name>
<dbReference type="SUPFAM" id="SSF55785">
    <property type="entry name" value="PYP-like sensor domain (PAS domain)"/>
    <property type="match status" value="1"/>
</dbReference>
<dbReference type="SMART" id="SM00388">
    <property type="entry name" value="HisKA"/>
    <property type="match status" value="1"/>
</dbReference>
<dbReference type="Pfam" id="PF00989">
    <property type="entry name" value="PAS"/>
    <property type="match status" value="1"/>
</dbReference>
<dbReference type="PANTHER" id="PTHR43547:SF2">
    <property type="entry name" value="HYBRID SIGNAL TRANSDUCTION HISTIDINE KINASE C"/>
    <property type="match status" value="1"/>
</dbReference>
<evidence type="ECO:0000313" key="13">
    <source>
        <dbReference type="Proteomes" id="UP001597417"/>
    </source>
</evidence>
<dbReference type="PRINTS" id="PR00344">
    <property type="entry name" value="BCTRLSENSOR"/>
</dbReference>
<dbReference type="CDD" id="cd16922">
    <property type="entry name" value="HATPase_EvgS-ArcB-TorS-like"/>
    <property type="match status" value="1"/>
</dbReference>
<dbReference type="Pfam" id="PF00072">
    <property type="entry name" value="Response_reg"/>
    <property type="match status" value="1"/>
</dbReference>
<dbReference type="SMART" id="SM00387">
    <property type="entry name" value="HATPase_c"/>
    <property type="match status" value="2"/>
</dbReference>
<sequence length="1373" mass="147412">MAEPPAASHQGGHPYSPSPDTRLPRLPAEVDWTATPLGPVADWTPALRTTVDTCLSSPFPMLIMWGPELAMVYNEAFAPILGAKHPALGRRATEIWDDAWPVVGGMINSVLDGGEASYRDDLRLMLRRNGFDEEVYFTFAYSPVFEQDGDVGGVLTIVSETTHRVLGARRMEVLQELGDSRITRDDVRESCETSMEVLAGHRADLPFGAIYLLDDEHAHAVAGYGVPGTVGLPAGLADDEWILRAITMAEPVTRDGLAPVLGVSAPESAGGGAVDTAVALPLAVAGQEKAGGALVLGVSPHLALDEGYRGFLDLVARQVASAVNDAKAYAAERRRAEDLAELDRAKTRFFTGVSHELRTPLALISGPAEDALADTANPLTREHRQRMEIIHRNAGRLTRLVDTLLDFHRIEDGQLRPEPGATELGELTRGIAESFAPAVARAGLEFTIDCPSGDRPVLTDRDMWEKILLNLLSNAVKYTMTGEVRVSLRIADGEADLRVSDTGVGIPAEELPALFQRFHQVRGVTGRSHEGSGIGLALVRELARLLGGDVEASSRPGEGSTFAVRIPVREAGGAAAEAEEPVFAGRQAYVDEARQWATGVTSAPEPGTGADRILVAEDNADLRRYLSGLLEPSYEVTVASNGDDALDQVRRRRPDLILADIMMPGIDGFAFLRALRADSSTAGIPVIFLSARAGEDSAIEGLAAGADDYLVKPFSSAELMARVRSNLDLARVRNHESAWRKALLNSMQDGFFVATASGTVVEINDAFTEVLGYPAGELPLPLPHPWWPSEDDDPEGFAHVSATMERALRTGRGRWVLPLHHRDGRNLWVNLAIDALGEGEHRLIVGTLRDVTAEHVAAERDAALARLAGRLTGIEDAERILEVGLSELRDVWQAARVSTVAWQRDGNPVVTATTDPARPSVRDFLPDGAEESTRTGRILTAPIATPDGDPVTGIGAPISDEFDLVLVWLEFSGRRPFPAAERALLVQLCAHLQRALGRARAFDDQRKVALTLQRSLLGPAGLPDAFAVRYEPASATLEVGGDWYDVVSLPSGRYGVVVGDVVGRGLPAATVMGQLRSAARALLLENNSPAEVLTALDRFSTLIPAARCCTVFCAVVDSHGHTANYSSAGHLPALLAHPDGTVRRLDEAQSLPLSVRPEVGRPEANTELPAGSTLLLYTDGLVERRRELIDLGIGRAATVLTESAERPPEDIADDLAARLLAGDHEDDVAFLIYRQPSTPAPLARSFPAEPRNLAENRRALRVWLGTAGADADTVNDLLVAVNEAVTNAIEHAYRQGEAGSVHVEADLDTAGVLRIAVRDNGRWLHTPSSPAHRGRGLTLMRALTDNVDVVTGTEGTAVRLTRRIAPEALSTVD</sequence>
<dbReference type="SUPFAM" id="SSF52172">
    <property type="entry name" value="CheY-like"/>
    <property type="match status" value="1"/>
</dbReference>
<dbReference type="SUPFAM" id="SSF81606">
    <property type="entry name" value="PP2C-like"/>
    <property type="match status" value="1"/>
</dbReference>
<dbReference type="InterPro" id="IPR004358">
    <property type="entry name" value="Sig_transdc_His_kin-like_C"/>
</dbReference>
<dbReference type="InterPro" id="IPR029016">
    <property type="entry name" value="GAF-like_dom_sf"/>
</dbReference>
<dbReference type="SUPFAM" id="SSF47384">
    <property type="entry name" value="Homodimeric domain of signal transducing histidine kinase"/>
    <property type="match status" value="1"/>
</dbReference>
<feature type="region of interest" description="Disordered" evidence="8">
    <location>
        <begin position="908"/>
        <end position="927"/>
    </location>
</feature>
<dbReference type="RefSeq" id="WP_378263942.1">
    <property type="nucleotide sequence ID" value="NZ_JBHUKR010000006.1"/>
</dbReference>
<feature type="domain" description="Response regulatory" evidence="10">
    <location>
        <begin position="612"/>
        <end position="727"/>
    </location>
</feature>
<dbReference type="Pfam" id="PF00512">
    <property type="entry name" value="HisKA"/>
    <property type="match status" value="1"/>
</dbReference>
<dbReference type="Gene3D" id="3.30.565.10">
    <property type="entry name" value="Histidine kinase-like ATPase, C-terminal domain"/>
    <property type="match status" value="2"/>
</dbReference>
<dbReference type="Proteomes" id="UP001597417">
    <property type="component" value="Unassembled WGS sequence"/>
</dbReference>
<dbReference type="Pfam" id="PF07228">
    <property type="entry name" value="SpoIIE"/>
    <property type="match status" value="1"/>
</dbReference>
<dbReference type="SUPFAM" id="SSF55781">
    <property type="entry name" value="GAF domain-like"/>
    <property type="match status" value="2"/>
</dbReference>
<comment type="subcellular location">
    <subcellularLocation>
        <location evidence="2">Cell membrane</location>
    </subcellularLocation>
</comment>
<organism evidence="12 13">
    <name type="scientific">Amycolatopsis pigmentata</name>
    <dbReference type="NCBI Taxonomy" id="450801"/>
    <lineage>
        <taxon>Bacteria</taxon>
        <taxon>Bacillati</taxon>
        <taxon>Actinomycetota</taxon>
        <taxon>Actinomycetes</taxon>
        <taxon>Pseudonocardiales</taxon>
        <taxon>Pseudonocardiaceae</taxon>
        <taxon>Amycolatopsis</taxon>
    </lineage>
</organism>
<feature type="region of interest" description="Disordered" evidence="8">
    <location>
        <begin position="1"/>
        <end position="25"/>
    </location>
</feature>
<feature type="domain" description="Histidine kinase" evidence="9">
    <location>
        <begin position="352"/>
        <end position="570"/>
    </location>
</feature>
<keyword evidence="13" id="KW-1185">Reference proteome</keyword>
<comment type="caution">
    <text evidence="12">The sequence shown here is derived from an EMBL/GenBank/DDBJ whole genome shotgun (WGS) entry which is preliminary data.</text>
</comment>
<dbReference type="SMART" id="SM00448">
    <property type="entry name" value="REC"/>
    <property type="match status" value="1"/>
</dbReference>
<dbReference type="CDD" id="cd16936">
    <property type="entry name" value="HATPase_RsbW-like"/>
    <property type="match status" value="1"/>
</dbReference>
<keyword evidence="5" id="KW-0808">Transferase</keyword>
<dbReference type="CDD" id="cd00130">
    <property type="entry name" value="PAS"/>
    <property type="match status" value="1"/>
</dbReference>
<evidence type="ECO:0000256" key="1">
    <source>
        <dbReference type="ARBA" id="ARBA00000085"/>
    </source>
</evidence>
<dbReference type="InterPro" id="IPR036457">
    <property type="entry name" value="PPM-type-like_dom_sf"/>
</dbReference>
<dbReference type="Gene3D" id="1.10.287.130">
    <property type="match status" value="1"/>
</dbReference>
<evidence type="ECO:0000313" key="12">
    <source>
        <dbReference type="EMBL" id="MFD2416812.1"/>
    </source>
</evidence>
<comment type="catalytic activity">
    <reaction evidence="1">
        <text>ATP + protein L-histidine = ADP + protein N-phospho-L-histidine.</text>
        <dbReference type="EC" id="2.7.13.3"/>
    </reaction>
</comment>
<dbReference type="PROSITE" id="PS50109">
    <property type="entry name" value="HIS_KIN"/>
    <property type="match status" value="1"/>
</dbReference>
<evidence type="ECO:0000256" key="7">
    <source>
        <dbReference type="PROSITE-ProRule" id="PRU00169"/>
    </source>
</evidence>
<protein>
    <recommendedName>
        <fullName evidence="3">histidine kinase</fullName>
        <ecNumber evidence="3">2.7.13.3</ecNumber>
    </recommendedName>
</protein>
<dbReference type="InterPro" id="IPR003594">
    <property type="entry name" value="HATPase_dom"/>
</dbReference>
<dbReference type="SUPFAM" id="SSF55874">
    <property type="entry name" value="ATPase domain of HSP90 chaperone/DNA topoisomerase II/histidine kinase"/>
    <property type="match status" value="2"/>
</dbReference>
<dbReference type="InterPro" id="IPR011006">
    <property type="entry name" value="CheY-like_superfamily"/>
</dbReference>
<dbReference type="EMBL" id="JBHUKR010000006">
    <property type="protein sequence ID" value="MFD2416812.1"/>
    <property type="molecule type" value="Genomic_DNA"/>
</dbReference>
<dbReference type="InterPro" id="IPR003661">
    <property type="entry name" value="HisK_dim/P_dom"/>
</dbReference>
<dbReference type="Gene3D" id="3.30.450.20">
    <property type="entry name" value="PAS domain"/>
    <property type="match status" value="2"/>
</dbReference>
<feature type="modified residue" description="4-aspartylphosphate" evidence="7">
    <location>
        <position position="660"/>
    </location>
</feature>
<dbReference type="InterPro" id="IPR013767">
    <property type="entry name" value="PAS_fold"/>
</dbReference>
<dbReference type="PROSITE" id="PS50110">
    <property type="entry name" value="RESPONSE_REGULATORY"/>
    <property type="match status" value="1"/>
</dbReference>
<dbReference type="Gene3D" id="3.60.40.10">
    <property type="entry name" value="PPM-type phosphatase domain"/>
    <property type="match status" value="1"/>
</dbReference>
<reference evidence="13" key="1">
    <citation type="journal article" date="2019" name="Int. J. Syst. Evol. Microbiol.">
        <title>The Global Catalogue of Microorganisms (GCM) 10K type strain sequencing project: providing services to taxonomists for standard genome sequencing and annotation.</title>
        <authorList>
            <consortium name="The Broad Institute Genomics Platform"/>
            <consortium name="The Broad Institute Genome Sequencing Center for Infectious Disease"/>
            <person name="Wu L."/>
            <person name="Ma J."/>
        </authorList>
    </citation>
    <scope>NUCLEOTIDE SEQUENCE [LARGE SCALE GENOMIC DNA]</scope>
    <source>
        <strain evidence="13">CGMCC 4.7645</strain>
    </source>
</reference>
<dbReference type="CDD" id="cd00082">
    <property type="entry name" value="HisKA"/>
    <property type="match status" value="1"/>
</dbReference>
<dbReference type="EC" id="2.7.13.3" evidence="3"/>
<dbReference type="Gene3D" id="3.40.50.2300">
    <property type="match status" value="1"/>
</dbReference>
<dbReference type="InterPro" id="IPR000014">
    <property type="entry name" value="PAS"/>
</dbReference>
<dbReference type="Gene3D" id="3.30.450.40">
    <property type="match status" value="1"/>
</dbReference>
<dbReference type="NCBIfam" id="TIGR00229">
    <property type="entry name" value="sensory_box"/>
    <property type="match status" value="1"/>
</dbReference>
<dbReference type="PANTHER" id="PTHR43547">
    <property type="entry name" value="TWO-COMPONENT HISTIDINE KINASE"/>
    <property type="match status" value="1"/>
</dbReference>
<evidence type="ECO:0000256" key="6">
    <source>
        <dbReference type="ARBA" id="ARBA00023012"/>
    </source>
</evidence>
<keyword evidence="5" id="KW-0418">Kinase</keyword>
<proteinExistence type="predicted"/>
<dbReference type="CDD" id="cd17574">
    <property type="entry name" value="REC_OmpR"/>
    <property type="match status" value="1"/>
</dbReference>
<evidence type="ECO:0000256" key="4">
    <source>
        <dbReference type="ARBA" id="ARBA00022553"/>
    </source>
</evidence>
<keyword evidence="6" id="KW-0902">Two-component regulatory system</keyword>